<dbReference type="EMBL" id="JBHMDY010000005">
    <property type="protein sequence ID" value="MFB9260275.1"/>
    <property type="molecule type" value="Genomic_DNA"/>
</dbReference>
<protein>
    <submittedName>
        <fullName evidence="3">Uncharacterized protein</fullName>
    </submittedName>
</protein>
<keyword evidence="2" id="KW-1133">Transmembrane helix</keyword>
<evidence type="ECO:0000256" key="1">
    <source>
        <dbReference type="SAM" id="MobiDB-lite"/>
    </source>
</evidence>
<feature type="transmembrane region" description="Helical" evidence="2">
    <location>
        <begin position="115"/>
        <end position="136"/>
    </location>
</feature>
<feature type="transmembrane region" description="Helical" evidence="2">
    <location>
        <begin position="218"/>
        <end position="242"/>
    </location>
</feature>
<reference evidence="3 4" key="1">
    <citation type="submission" date="2024-09" db="EMBL/GenBank/DDBJ databases">
        <authorList>
            <person name="Sun Q."/>
            <person name="Mori K."/>
        </authorList>
    </citation>
    <scope>NUCLEOTIDE SEQUENCE [LARGE SCALE GENOMIC DNA]</scope>
    <source>
        <strain evidence="3 4">CCM 7659</strain>
    </source>
</reference>
<feature type="transmembrane region" description="Helical" evidence="2">
    <location>
        <begin position="46"/>
        <end position="67"/>
    </location>
</feature>
<proteinExistence type="predicted"/>
<feature type="transmembrane region" description="Helical" evidence="2">
    <location>
        <begin position="291"/>
        <end position="321"/>
    </location>
</feature>
<feature type="transmembrane region" description="Helical" evidence="2">
    <location>
        <begin position="179"/>
        <end position="197"/>
    </location>
</feature>
<accession>A0ABV5JTP3</accession>
<sequence length="408" mass="43380">MSPSDPSASSAAPGPTPASSLSAHEDHLRALGLPMMLAPATRLRELLPRSAGFAVGLALLGVALAALDRSNDLAIEVMDRYDLTDVEAGGAGGAGADLPDDDTFWAELADAAEPIIELLALSIALAVVAPLLGWVVAKIARNVSRGAATALGLGSMLALVVVPVLTFTSANGPDLADTLLAAALVLVGTYLGAGSLLRWSARRVRLELGTMGPMVARVLPLVMLAVLFLFFSVELWQVMVALSWPRTFAVIGVILALTVLLVGITTRDDVRHELRERYSETPLRWTERANILLVPVLATLIQAALFATLVFAFFLFLGWTAVPETTEARWTQTPDNEPQGLMFGLPISVTLVRVALTLAAFSALNLAAAAASDAAHRARFVRPMIDEVVRGLDAREAYLVVRSRQARR</sequence>
<feature type="transmembrane region" description="Helical" evidence="2">
    <location>
        <begin position="148"/>
        <end position="167"/>
    </location>
</feature>
<feature type="transmembrane region" description="Helical" evidence="2">
    <location>
        <begin position="248"/>
        <end position="270"/>
    </location>
</feature>
<evidence type="ECO:0000256" key="2">
    <source>
        <dbReference type="SAM" id="Phobius"/>
    </source>
</evidence>
<feature type="transmembrane region" description="Helical" evidence="2">
    <location>
        <begin position="341"/>
        <end position="367"/>
    </location>
</feature>
<comment type="caution">
    <text evidence="3">The sequence shown here is derived from an EMBL/GenBank/DDBJ whole genome shotgun (WGS) entry which is preliminary data.</text>
</comment>
<feature type="region of interest" description="Disordered" evidence="1">
    <location>
        <begin position="1"/>
        <end position="22"/>
    </location>
</feature>
<dbReference type="RefSeq" id="WP_182631828.1">
    <property type="nucleotide sequence ID" value="NZ_JAALDM010000089.1"/>
</dbReference>
<keyword evidence="2" id="KW-0812">Transmembrane</keyword>
<keyword evidence="2" id="KW-0472">Membrane</keyword>
<name>A0ABV5JTP3_9ACTN</name>
<dbReference type="Proteomes" id="UP001589700">
    <property type="component" value="Unassembled WGS sequence"/>
</dbReference>
<evidence type="ECO:0000313" key="4">
    <source>
        <dbReference type="Proteomes" id="UP001589700"/>
    </source>
</evidence>
<organism evidence="3 4">
    <name type="scientific">Dietzia aerolata</name>
    <dbReference type="NCBI Taxonomy" id="595984"/>
    <lineage>
        <taxon>Bacteria</taxon>
        <taxon>Bacillati</taxon>
        <taxon>Actinomycetota</taxon>
        <taxon>Actinomycetes</taxon>
        <taxon>Mycobacteriales</taxon>
        <taxon>Dietziaceae</taxon>
        <taxon>Dietzia</taxon>
    </lineage>
</organism>
<keyword evidence="4" id="KW-1185">Reference proteome</keyword>
<gene>
    <name evidence="3" type="ORF">ACFFVD_10725</name>
</gene>
<evidence type="ECO:0000313" key="3">
    <source>
        <dbReference type="EMBL" id="MFB9260275.1"/>
    </source>
</evidence>